<gene>
    <name evidence="3" type="ORF">QYS48_09960</name>
</gene>
<feature type="domain" description="FAS1" evidence="2">
    <location>
        <begin position="443"/>
        <end position="596"/>
    </location>
</feature>
<dbReference type="PROSITE" id="PS51257">
    <property type="entry name" value="PROKAR_LIPOPROTEIN"/>
    <property type="match status" value="1"/>
</dbReference>
<dbReference type="Gene3D" id="2.30.180.10">
    <property type="entry name" value="FAS1 domain"/>
    <property type="match status" value="3"/>
</dbReference>
<keyword evidence="4" id="KW-1185">Reference proteome</keyword>
<dbReference type="Pfam" id="PF02469">
    <property type="entry name" value="Fasciclin"/>
    <property type="match status" value="3"/>
</dbReference>
<feature type="chain" id="PRO_5041278004" evidence="1">
    <location>
        <begin position="21"/>
        <end position="598"/>
    </location>
</feature>
<dbReference type="SMART" id="SM00554">
    <property type="entry name" value="FAS1"/>
    <property type="match status" value="2"/>
</dbReference>
<feature type="signal peptide" evidence="1">
    <location>
        <begin position="1"/>
        <end position="20"/>
    </location>
</feature>
<dbReference type="EMBL" id="CP129970">
    <property type="protein sequence ID" value="WKK87101.2"/>
    <property type="molecule type" value="Genomic_DNA"/>
</dbReference>
<name>A0AA49GF37_9BACT</name>
<evidence type="ECO:0000313" key="3">
    <source>
        <dbReference type="EMBL" id="WKK87101.2"/>
    </source>
</evidence>
<proteinExistence type="predicted"/>
<dbReference type="PANTHER" id="PTHR10900">
    <property type="entry name" value="PERIOSTIN-RELATED"/>
    <property type="match status" value="1"/>
</dbReference>
<evidence type="ECO:0000313" key="4">
    <source>
        <dbReference type="Proteomes" id="UP001244443"/>
    </source>
</evidence>
<dbReference type="PANTHER" id="PTHR10900:SF77">
    <property type="entry name" value="FI19380P1"/>
    <property type="match status" value="1"/>
</dbReference>
<evidence type="ECO:0000256" key="1">
    <source>
        <dbReference type="SAM" id="SignalP"/>
    </source>
</evidence>
<protein>
    <submittedName>
        <fullName evidence="3">Fasciclin domain-containing protein</fullName>
    </submittedName>
</protein>
<feature type="domain" description="FAS1" evidence="2">
    <location>
        <begin position="166"/>
        <end position="293"/>
    </location>
</feature>
<accession>A0AA49GF37</accession>
<dbReference type="AlphaFoldDB" id="A0AA49GF37"/>
<dbReference type="RefSeq" id="WP_308357651.1">
    <property type="nucleotide sequence ID" value="NZ_CP129970.2"/>
</dbReference>
<keyword evidence="1" id="KW-0732">Signal</keyword>
<organism evidence="3 4">
    <name type="scientific">Marivirga arenosa</name>
    <dbReference type="NCBI Taxonomy" id="3059076"/>
    <lineage>
        <taxon>Bacteria</taxon>
        <taxon>Pseudomonadati</taxon>
        <taxon>Bacteroidota</taxon>
        <taxon>Cytophagia</taxon>
        <taxon>Cytophagales</taxon>
        <taxon>Marivirgaceae</taxon>
        <taxon>Marivirga</taxon>
    </lineage>
</organism>
<dbReference type="SUPFAM" id="SSF82153">
    <property type="entry name" value="FAS1 domain"/>
    <property type="match status" value="3"/>
</dbReference>
<dbReference type="InterPro" id="IPR036378">
    <property type="entry name" value="FAS1_dom_sf"/>
</dbReference>
<evidence type="ECO:0000259" key="2">
    <source>
        <dbReference type="PROSITE" id="PS50213"/>
    </source>
</evidence>
<feature type="domain" description="FAS1" evidence="2">
    <location>
        <begin position="32"/>
        <end position="162"/>
    </location>
</feature>
<reference evidence="3" key="1">
    <citation type="submission" date="2023-08" db="EMBL/GenBank/DDBJ databases">
        <title>Comparative genomics and taxonomic characterization of three novel marine species of genus Marivirga.</title>
        <authorList>
            <person name="Muhammad N."/>
            <person name="Kim S.-G."/>
        </authorList>
    </citation>
    <scope>NUCLEOTIDE SEQUENCE [LARGE SCALE GENOMIC DNA]</scope>
    <source>
        <strain evidence="3">ABR2-2</strain>
    </source>
</reference>
<sequence>MKKFKYIYIVFAMAFLAACGYEPEVERAGSRPDITTTQLLDARGYSILNEAISHAGLDDVLQGSDSITLLAPTNEAFEILLSDLGVQSITDVPAENVANILSYHVIGSPAFSGGLPRSISALDGNTLFFTTANGVSVNGKAAVVEPDLVSNVAVVHGLNKVLDIPAGNLLQQMQANDSLSTLVTAIQAAGLESLFTGSTVHTIFAPTNSAFDGVDVNALTQEQLVDILGFHVLEGAAFSQELPVSGRLATIQGSTADEVQEIVKNENSLNGSQLISLNQVANNGLIHVVSGLILKQSTAADVFSANTDVTGFDGFGPDAFGSIVEGLGYGLSFADTLSYYTPLFGANYASFASDADALEYLENHTFEGRVNLWNLDNGTKISSINGSEYYIVTGSVQGSDVNFINGGARNAFTAGGVPTTDLLGTYYFSTFGLPNASFNPLPEENVVEVLASDADYSLFVALVERLGLTSTLSSGDLTVFPVSNTTFTDATGFTTVEQIDTLSNEDDAELLADLEEIALNHVVDGVNFSAHIAGFLPALETLGGTTLQFAFVRDATGAESIAIVTDVADPNLSNVGLVSVDRPANNGVIHEVDSFISF</sequence>
<dbReference type="InterPro" id="IPR000782">
    <property type="entry name" value="FAS1_domain"/>
</dbReference>
<dbReference type="PROSITE" id="PS50213">
    <property type="entry name" value="FAS1"/>
    <property type="match status" value="3"/>
</dbReference>
<dbReference type="InterPro" id="IPR050904">
    <property type="entry name" value="Adhesion/Biosynth-related"/>
</dbReference>
<dbReference type="Proteomes" id="UP001244443">
    <property type="component" value="Chromosome"/>
</dbReference>